<dbReference type="GO" id="GO:0045087">
    <property type="term" value="P:innate immune response"/>
    <property type="evidence" value="ECO:0007669"/>
    <property type="project" value="UniProtKB-KW"/>
</dbReference>
<feature type="domain" description="Peptidoglycan recognition protein family" evidence="6">
    <location>
        <begin position="40"/>
        <end position="182"/>
    </location>
</feature>
<dbReference type="AlphaFoldDB" id="A0A6P8YKC9"/>
<dbReference type="KEGG" id="tpal:117644801"/>
<name>A0A6P8YKC9_THRPL</name>
<dbReference type="SMART" id="SM00644">
    <property type="entry name" value="Ami_2"/>
    <property type="match status" value="1"/>
</dbReference>
<comment type="similarity">
    <text evidence="1">Belongs to the N-acetylmuramoyl-L-alanine amidase 2 family.</text>
</comment>
<evidence type="ECO:0000313" key="8">
    <source>
        <dbReference type="RefSeq" id="XP_034240323.1"/>
    </source>
</evidence>
<feature type="chain" id="PRO_5028081556" evidence="4">
    <location>
        <begin position="38"/>
        <end position="205"/>
    </location>
</feature>
<evidence type="ECO:0000256" key="1">
    <source>
        <dbReference type="ARBA" id="ARBA00007553"/>
    </source>
</evidence>
<keyword evidence="3" id="KW-0391">Immunity</keyword>
<evidence type="ECO:0000259" key="5">
    <source>
        <dbReference type="SMART" id="SM00644"/>
    </source>
</evidence>
<proteinExistence type="inferred from homology"/>
<dbReference type="GeneID" id="117644801"/>
<keyword evidence="2" id="KW-0399">Innate immunity</keyword>
<dbReference type="RefSeq" id="XP_034240323.1">
    <property type="nucleotide sequence ID" value="XM_034384432.1"/>
</dbReference>
<evidence type="ECO:0000256" key="2">
    <source>
        <dbReference type="ARBA" id="ARBA00022588"/>
    </source>
</evidence>
<dbReference type="OrthoDB" id="10001926at2759"/>
<evidence type="ECO:0000256" key="4">
    <source>
        <dbReference type="SAM" id="SignalP"/>
    </source>
</evidence>
<dbReference type="PANTHER" id="PTHR11022">
    <property type="entry name" value="PEPTIDOGLYCAN RECOGNITION PROTEIN"/>
    <property type="match status" value="1"/>
</dbReference>
<dbReference type="InterPro" id="IPR002502">
    <property type="entry name" value="Amidase_domain"/>
</dbReference>
<accession>A0A6P8YKC9</accession>
<dbReference type="Proteomes" id="UP000515158">
    <property type="component" value="Unplaced"/>
</dbReference>
<feature type="domain" description="N-acetylmuramoyl-L-alanine amidase" evidence="5">
    <location>
        <begin position="51"/>
        <end position="188"/>
    </location>
</feature>
<sequence length="205" mass="22028">MRPGASASLRSLRSPLRAATILGPVLLSMSLTPQGDAACPNIISRQLWGASPSAAVHYITTPVPDVIVGHTAGPRCGSETACAREVHSIQQQHKDLGFGDIGYGFLIGGDAGYVFQGRGWHQRGAHTYGYNNKSIGVAFLGDYSDAGASTRQMNALRDLLQCGVQLGELPDDVRVYGQRQVQRTESPGLALYQQLQELPQWVEVP</sequence>
<feature type="signal peptide" evidence="4">
    <location>
        <begin position="1"/>
        <end position="37"/>
    </location>
</feature>
<evidence type="ECO:0000256" key="3">
    <source>
        <dbReference type="ARBA" id="ARBA00022859"/>
    </source>
</evidence>
<dbReference type="InterPro" id="IPR006619">
    <property type="entry name" value="PGRP_domain_met/bac"/>
</dbReference>
<dbReference type="CDD" id="cd06583">
    <property type="entry name" value="PGRP"/>
    <property type="match status" value="1"/>
</dbReference>
<dbReference type="InterPro" id="IPR015510">
    <property type="entry name" value="PGRP"/>
</dbReference>
<dbReference type="GO" id="GO:0008270">
    <property type="term" value="F:zinc ion binding"/>
    <property type="evidence" value="ECO:0007669"/>
    <property type="project" value="InterPro"/>
</dbReference>
<dbReference type="Pfam" id="PF01510">
    <property type="entry name" value="Amidase_2"/>
    <property type="match status" value="1"/>
</dbReference>
<evidence type="ECO:0000313" key="7">
    <source>
        <dbReference type="Proteomes" id="UP000515158"/>
    </source>
</evidence>
<dbReference type="InterPro" id="IPR036505">
    <property type="entry name" value="Amidase/PGRP_sf"/>
</dbReference>
<dbReference type="GO" id="GO:0009253">
    <property type="term" value="P:peptidoglycan catabolic process"/>
    <property type="evidence" value="ECO:0007669"/>
    <property type="project" value="InterPro"/>
</dbReference>
<dbReference type="FunFam" id="3.40.80.10:FF:000001">
    <property type="entry name" value="Peptidoglycan recognition protein 1"/>
    <property type="match status" value="1"/>
</dbReference>
<dbReference type="SMART" id="SM00701">
    <property type="entry name" value="PGRP"/>
    <property type="match status" value="1"/>
</dbReference>
<dbReference type="SUPFAM" id="SSF55846">
    <property type="entry name" value="N-acetylmuramoyl-L-alanine amidase-like"/>
    <property type="match status" value="1"/>
</dbReference>
<protein>
    <submittedName>
        <fullName evidence="8">Peptidoglycan-recognition protein 2</fullName>
    </submittedName>
</protein>
<organism evidence="8">
    <name type="scientific">Thrips palmi</name>
    <name type="common">Melon thrips</name>
    <dbReference type="NCBI Taxonomy" id="161013"/>
    <lineage>
        <taxon>Eukaryota</taxon>
        <taxon>Metazoa</taxon>
        <taxon>Ecdysozoa</taxon>
        <taxon>Arthropoda</taxon>
        <taxon>Hexapoda</taxon>
        <taxon>Insecta</taxon>
        <taxon>Pterygota</taxon>
        <taxon>Neoptera</taxon>
        <taxon>Paraneoptera</taxon>
        <taxon>Thysanoptera</taxon>
        <taxon>Terebrantia</taxon>
        <taxon>Thripoidea</taxon>
        <taxon>Thripidae</taxon>
        <taxon>Thrips</taxon>
    </lineage>
</organism>
<dbReference type="Gene3D" id="3.40.80.10">
    <property type="entry name" value="Peptidoglycan recognition protein-like"/>
    <property type="match status" value="1"/>
</dbReference>
<evidence type="ECO:0000259" key="6">
    <source>
        <dbReference type="SMART" id="SM00701"/>
    </source>
</evidence>
<dbReference type="FunCoup" id="A0A6P8YKC9">
    <property type="interactions" value="50"/>
</dbReference>
<dbReference type="PANTHER" id="PTHR11022:SF74">
    <property type="entry name" value="PEPTIDOGLYCAN-RECOGNITION PROTEIN SA"/>
    <property type="match status" value="1"/>
</dbReference>
<keyword evidence="4" id="KW-0732">Signal</keyword>
<gene>
    <name evidence="8" type="primary">LOC117644801</name>
</gene>
<dbReference type="CTD" id="32099"/>
<dbReference type="GO" id="GO:0008745">
    <property type="term" value="F:N-acetylmuramoyl-L-alanine amidase activity"/>
    <property type="evidence" value="ECO:0007669"/>
    <property type="project" value="InterPro"/>
</dbReference>
<reference evidence="8" key="1">
    <citation type="submission" date="2025-08" db="UniProtKB">
        <authorList>
            <consortium name="RefSeq"/>
        </authorList>
    </citation>
    <scope>IDENTIFICATION</scope>
    <source>
        <tissue evidence="8">Total insect</tissue>
    </source>
</reference>
<dbReference type="InParanoid" id="A0A6P8YKC9"/>
<keyword evidence="7" id="KW-1185">Reference proteome</keyword>